<keyword evidence="1" id="KW-0812">Transmembrane</keyword>
<dbReference type="PANTHER" id="PTHR40047:SF1">
    <property type="entry name" value="UPF0703 PROTEIN YCGQ"/>
    <property type="match status" value="1"/>
</dbReference>
<feature type="transmembrane region" description="Helical" evidence="1">
    <location>
        <begin position="42"/>
        <end position="62"/>
    </location>
</feature>
<dbReference type="AlphaFoldDB" id="A0A0A0IGU0"/>
<evidence type="ECO:0000256" key="1">
    <source>
        <dbReference type="SAM" id="Phobius"/>
    </source>
</evidence>
<dbReference type="InterPro" id="IPR048493">
    <property type="entry name" value="DUF1980_N"/>
</dbReference>
<comment type="caution">
    <text evidence="4">The sequence shown here is derived from an EMBL/GenBank/DDBJ whole genome shotgun (WGS) entry which is preliminary data.</text>
</comment>
<dbReference type="InterPro" id="IPR052955">
    <property type="entry name" value="UPF0703_membrane_permease"/>
</dbReference>
<dbReference type="EMBL" id="JDRY01000023">
    <property type="protein sequence ID" value="KGN00188.1"/>
    <property type="molecule type" value="Genomic_DNA"/>
</dbReference>
<keyword evidence="1" id="KW-1133">Transmembrane helix</keyword>
<feature type="domain" description="DUF1980" evidence="3">
    <location>
        <begin position="112"/>
        <end position="240"/>
    </location>
</feature>
<sequence length="243" mass="27637">MKRFNIEELLKFLCLLGFSIYFDYLILTNNIGIFISPKMFKYTVFASIVFTILAIYQFTKIFTIKNAVSMDKSYIVIFLTLIIGVNAVRVGINSNIGSNKISSVNSSKNKVQNSSKQNSSSNIKNEKKLIFDDNNYARLIFDIENNLNKYKGTKVAINGCVYKDSSFKNDEFAIGRLMISCCVADAELVGLTCRYSNTKDLKINSWIKVEGILDIDKNKPILKVISLTNIEKPKNIYVYPIFE</sequence>
<evidence type="ECO:0000313" key="4">
    <source>
        <dbReference type="EMBL" id="KGN00188.1"/>
    </source>
</evidence>
<feature type="transmembrane region" description="Helical" evidence="1">
    <location>
        <begin position="74"/>
        <end position="92"/>
    </location>
</feature>
<name>A0A0A0IGU0_CLOBO</name>
<organism evidence="4 5">
    <name type="scientific">Clostridium botulinum C/D str. DC5</name>
    <dbReference type="NCBI Taxonomy" id="1443128"/>
    <lineage>
        <taxon>Bacteria</taxon>
        <taxon>Bacillati</taxon>
        <taxon>Bacillota</taxon>
        <taxon>Clostridia</taxon>
        <taxon>Eubacteriales</taxon>
        <taxon>Clostridiaceae</taxon>
        <taxon>Clostridium</taxon>
    </lineage>
</organism>
<feature type="transmembrane region" description="Helical" evidence="1">
    <location>
        <begin position="12"/>
        <end position="36"/>
    </location>
</feature>
<dbReference type="InterPro" id="IPR015402">
    <property type="entry name" value="DUF1980"/>
</dbReference>
<evidence type="ECO:0000313" key="5">
    <source>
        <dbReference type="Proteomes" id="UP000030014"/>
    </source>
</evidence>
<dbReference type="Pfam" id="PF09323">
    <property type="entry name" value="DUF1980"/>
    <property type="match status" value="1"/>
</dbReference>
<feature type="domain" description="DUF1980" evidence="2">
    <location>
        <begin position="10"/>
        <end position="65"/>
    </location>
</feature>
<proteinExistence type="predicted"/>
<keyword evidence="1" id="KW-0472">Membrane</keyword>
<accession>A0A0A0IGU0</accession>
<protein>
    <submittedName>
        <fullName evidence="4">Membrane protein</fullName>
    </submittedName>
</protein>
<dbReference type="Proteomes" id="UP000030014">
    <property type="component" value="Unassembled WGS sequence"/>
</dbReference>
<dbReference type="PANTHER" id="PTHR40047">
    <property type="entry name" value="UPF0703 PROTEIN YCGQ"/>
    <property type="match status" value="1"/>
</dbReference>
<dbReference type="Pfam" id="PF21537">
    <property type="entry name" value="DUF1980_C"/>
    <property type="match status" value="1"/>
</dbReference>
<evidence type="ECO:0000259" key="2">
    <source>
        <dbReference type="Pfam" id="PF09323"/>
    </source>
</evidence>
<evidence type="ECO:0000259" key="3">
    <source>
        <dbReference type="Pfam" id="PF21537"/>
    </source>
</evidence>
<dbReference type="NCBIfam" id="TIGR03943">
    <property type="entry name" value="TIGR03943 family putative permease subunit"/>
    <property type="match status" value="1"/>
</dbReference>
<gene>
    <name evidence="4" type="ORF">Z955_04115</name>
</gene>
<dbReference type="InterPro" id="IPR048447">
    <property type="entry name" value="DUF1980_C"/>
</dbReference>
<dbReference type="RefSeq" id="WP_039259261.1">
    <property type="nucleotide sequence ID" value="NZ_JDRY01000023.1"/>
</dbReference>
<reference evidence="4 5" key="1">
    <citation type="submission" date="2014-01" db="EMBL/GenBank/DDBJ databases">
        <title>Plasmidome dynamics in the species complex Clostridium novyi sensu lato converts strains of independent lineages into distinctly different pathogens.</title>
        <authorList>
            <person name="Skarin H."/>
            <person name="Segerman B."/>
        </authorList>
    </citation>
    <scope>NUCLEOTIDE SEQUENCE [LARGE SCALE GENOMIC DNA]</scope>
    <source>
        <strain evidence="4 5">DC5</strain>
    </source>
</reference>